<dbReference type="GO" id="GO:0008168">
    <property type="term" value="F:methyltransferase activity"/>
    <property type="evidence" value="ECO:0007669"/>
    <property type="project" value="TreeGrafter"/>
</dbReference>
<sequence>MQDDDGCSFSLISTADNDSVYTPTDQDTDEFELVYDDDRSDCSPWAPSSSCSTSVPPSIYGDEHEHGRCYHSFKSGRYPLPNDDGEQRREDTEHAVMLHLLKGKLFVSDVGDNPQKIIDVGTGTVADLYPSASVIGTDLSPIQPRWMPINAQFFVEDCEDPVWTNGNDFDLVHFRGLAGFLLDLEGMVINARNHLRCGGWIEFQEYDHAILCDDGTMQTDDPLRAFFDTCAQGMREYGCLGFGKQDIRQTLKNSGFKRVQVVSKKVPISTWPRDEKMKTLGTLMRANILEMLDAMAAKPLVALGMTPEQRHDMVDGVRKSLQDVRVHRYMNCSFYFGQKGEADSCLE</sequence>
<comment type="similarity">
    <text evidence="1">Belongs to the methyltransferase superfamily. LaeA methyltransferase family.</text>
</comment>
<name>A0A8H4XK58_9HYPO</name>
<dbReference type="AlphaFoldDB" id="A0A8H4XK58"/>
<dbReference type="Pfam" id="PF13489">
    <property type="entry name" value="Methyltransf_23"/>
    <property type="match status" value="1"/>
</dbReference>
<evidence type="ECO:0000313" key="2">
    <source>
        <dbReference type="EMBL" id="KAF4978514.1"/>
    </source>
</evidence>
<proteinExistence type="inferred from homology"/>
<evidence type="ECO:0000313" key="3">
    <source>
        <dbReference type="Proteomes" id="UP000635477"/>
    </source>
</evidence>
<dbReference type="Gene3D" id="3.40.50.150">
    <property type="entry name" value="Vaccinia Virus protein VP39"/>
    <property type="match status" value="1"/>
</dbReference>
<evidence type="ECO:0000256" key="1">
    <source>
        <dbReference type="ARBA" id="ARBA00038158"/>
    </source>
</evidence>
<gene>
    <name evidence="2" type="ORF">FZEAL_5112</name>
</gene>
<evidence type="ECO:0008006" key="4">
    <source>
        <dbReference type="Google" id="ProtNLM"/>
    </source>
</evidence>
<accession>A0A8H4XK58</accession>
<dbReference type="CDD" id="cd02440">
    <property type="entry name" value="AdoMet_MTases"/>
    <property type="match status" value="1"/>
</dbReference>
<dbReference type="SUPFAM" id="SSF53335">
    <property type="entry name" value="S-adenosyl-L-methionine-dependent methyltransferases"/>
    <property type="match status" value="1"/>
</dbReference>
<reference evidence="2" key="1">
    <citation type="journal article" date="2020" name="BMC Genomics">
        <title>Correction to: Identification and distribution of gene clusters required for synthesis of sphingolipid metabolism inhibitors in diverse species of the filamentous fungus Fusarium.</title>
        <authorList>
            <person name="Kim H.S."/>
            <person name="Lohmar J.M."/>
            <person name="Busman M."/>
            <person name="Brown D.W."/>
            <person name="Naumann T.A."/>
            <person name="Divon H.H."/>
            <person name="Lysoe E."/>
            <person name="Uhlig S."/>
            <person name="Proctor R.H."/>
        </authorList>
    </citation>
    <scope>NUCLEOTIDE SEQUENCE</scope>
    <source>
        <strain evidence="2">NRRL 22465</strain>
    </source>
</reference>
<dbReference type="PANTHER" id="PTHR43591:SF10">
    <property type="entry name" value="ABC TRANSMEMBRANE TYPE-1 DOMAIN-CONTAINING PROTEIN-RELATED"/>
    <property type="match status" value="1"/>
</dbReference>
<dbReference type="InterPro" id="IPR029063">
    <property type="entry name" value="SAM-dependent_MTases_sf"/>
</dbReference>
<reference evidence="2" key="2">
    <citation type="submission" date="2020-05" db="EMBL/GenBank/DDBJ databases">
        <authorList>
            <person name="Kim H.-S."/>
            <person name="Proctor R.H."/>
            <person name="Brown D.W."/>
        </authorList>
    </citation>
    <scope>NUCLEOTIDE SEQUENCE</scope>
    <source>
        <strain evidence="2">NRRL 22465</strain>
    </source>
</reference>
<comment type="caution">
    <text evidence="2">The sequence shown here is derived from an EMBL/GenBank/DDBJ whole genome shotgun (WGS) entry which is preliminary data.</text>
</comment>
<dbReference type="OrthoDB" id="2013972at2759"/>
<keyword evidence="3" id="KW-1185">Reference proteome</keyword>
<dbReference type="EMBL" id="JABEYC010000362">
    <property type="protein sequence ID" value="KAF4978514.1"/>
    <property type="molecule type" value="Genomic_DNA"/>
</dbReference>
<protein>
    <recommendedName>
        <fullName evidence="4">Methyltransferase</fullName>
    </recommendedName>
</protein>
<organism evidence="2 3">
    <name type="scientific">Fusarium zealandicum</name>
    <dbReference type="NCBI Taxonomy" id="1053134"/>
    <lineage>
        <taxon>Eukaryota</taxon>
        <taxon>Fungi</taxon>
        <taxon>Dikarya</taxon>
        <taxon>Ascomycota</taxon>
        <taxon>Pezizomycotina</taxon>
        <taxon>Sordariomycetes</taxon>
        <taxon>Hypocreomycetidae</taxon>
        <taxon>Hypocreales</taxon>
        <taxon>Nectriaceae</taxon>
        <taxon>Fusarium</taxon>
        <taxon>Fusarium staphyleae species complex</taxon>
    </lineage>
</organism>
<dbReference type="Proteomes" id="UP000635477">
    <property type="component" value="Unassembled WGS sequence"/>
</dbReference>
<dbReference type="PANTHER" id="PTHR43591">
    <property type="entry name" value="METHYLTRANSFERASE"/>
    <property type="match status" value="1"/>
</dbReference>